<proteinExistence type="predicted"/>
<reference evidence="2 3" key="1">
    <citation type="journal article" date="2021" name="Elife">
        <title>Chloroplast acquisition without the gene transfer in kleptoplastic sea slugs, Plakobranchus ocellatus.</title>
        <authorList>
            <person name="Maeda T."/>
            <person name="Takahashi S."/>
            <person name="Yoshida T."/>
            <person name="Shimamura S."/>
            <person name="Takaki Y."/>
            <person name="Nagai Y."/>
            <person name="Toyoda A."/>
            <person name="Suzuki Y."/>
            <person name="Arimoto A."/>
            <person name="Ishii H."/>
            <person name="Satoh N."/>
            <person name="Nishiyama T."/>
            <person name="Hasebe M."/>
            <person name="Maruyama T."/>
            <person name="Minagawa J."/>
            <person name="Obokata J."/>
            <person name="Shigenobu S."/>
        </authorList>
    </citation>
    <scope>NUCLEOTIDE SEQUENCE [LARGE SCALE GENOMIC DNA]</scope>
</reference>
<feature type="region of interest" description="Disordered" evidence="1">
    <location>
        <begin position="1"/>
        <end position="25"/>
    </location>
</feature>
<protein>
    <submittedName>
        <fullName evidence="2">Uncharacterized protein</fullName>
    </submittedName>
</protein>
<comment type="caution">
    <text evidence="2">The sequence shown here is derived from an EMBL/GenBank/DDBJ whole genome shotgun (WGS) entry which is preliminary data.</text>
</comment>
<evidence type="ECO:0000313" key="3">
    <source>
        <dbReference type="Proteomes" id="UP000735302"/>
    </source>
</evidence>
<evidence type="ECO:0000256" key="1">
    <source>
        <dbReference type="SAM" id="MobiDB-lite"/>
    </source>
</evidence>
<evidence type="ECO:0000313" key="2">
    <source>
        <dbReference type="EMBL" id="GFO38309.1"/>
    </source>
</evidence>
<dbReference type="AlphaFoldDB" id="A0AAV4D2B4"/>
<dbReference type="Proteomes" id="UP000735302">
    <property type="component" value="Unassembled WGS sequence"/>
</dbReference>
<dbReference type="EMBL" id="BLXT01007309">
    <property type="protein sequence ID" value="GFO38309.1"/>
    <property type="molecule type" value="Genomic_DNA"/>
</dbReference>
<feature type="compositionally biased region" description="Polar residues" evidence="1">
    <location>
        <begin position="1"/>
        <end position="19"/>
    </location>
</feature>
<gene>
    <name evidence="2" type="ORF">PoB_006481400</name>
</gene>
<accession>A0AAV4D2B4</accession>
<sequence length="146" mass="16287">MAAVSSALSPSLRLSTQRPSGPALDRVNKAHVPATAGKQENPGGPKILRHPTFLQIERGKKNRGGNEACLQQGDLRFQTSFRPKRQYRTRICDRRVPADLSADSLTTMPLTPALSYRTLASFNSLQNMLRYSTQRIEIIDLLRTPE</sequence>
<organism evidence="2 3">
    <name type="scientific">Plakobranchus ocellatus</name>
    <dbReference type="NCBI Taxonomy" id="259542"/>
    <lineage>
        <taxon>Eukaryota</taxon>
        <taxon>Metazoa</taxon>
        <taxon>Spiralia</taxon>
        <taxon>Lophotrochozoa</taxon>
        <taxon>Mollusca</taxon>
        <taxon>Gastropoda</taxon>
        <taxon>Heterobranchia</taxon>
        <taxon>Euthyneura</taxon>
        <taxon>Panpulmonata</taxon>
        <taxon>Sacoglossa</taxon>
        <taxon>Placobranchoidea</taxon>
        <taxon>Plakobranchidae</taxon>
        <taxon>Plakobranchus</taxon>
    </lineage>
</organism>
<name>A0AAV4D2B4_9GAST</name>
<keyword evidence="3" id="KW-1185">Reference proteome</keyword>